<dbReference type="AlphaFoldDB" id="A0A517XNS0"/>
<reference evidence="5 6" key="1">
    <citation type="submission" date="2019-02" db="EMBL/GenBank/DDBJ databases">
        <title>Deep-cultivation of Planctomycetes and their phenomic and genomic characterization uncovers novel biology.</title>
        <authorList>
            <person name="Wiegand S."/>
            <person name="Jogler M."/>
            <person name="Boedeker C."/>
            <person name="Pinto D."/>
            <person name="Vollmers J."/>
            <person name="Rivas-Marin E."/>
            <person name="Kohn T."/>
            <person name="Peeters S.H."/>
            <person name="Heuer A."/>
            <person name="Rast P."/>
            <person name="Oberbeckmann S."/>
            <person name="Bunk B."/>
            <person name="Jeske O."/>
            <person name="Meyerdierks A."/>
            <person name="Storesund J.E."/>
            <person name="Kallscheuer N."/>
            <person name="Luecker S."/>
            <person name="Lage O.M."/>
            <person name="Pohl T."/>
            <person name="Merkel B.J."/>
            <person name="Hornburger P."/>
            <person name="Mueller R.-W."/>
            <person name="Bruemmer F."/>
            <person name="Labrenz M."/>
            <person name="Spormann A.M."/>
            <person name="Op den Camp H."/>
            <person name="Overmann J."/>
            <person name="Amann R."/>
            <person name="Jetten M.S.M."/>
            <person name="Mascher T."/>
            <person name="Medema M.H."/>
            <person name="Devos D.P."/>
            <person name="Kaster A.-K."/>
            <person name="Ovreas L."/>
            <person name="Rohde M."/>
            <person name="Galperin M.Y."/>
            <person name="Jogler C."/>
        </authorList>
    </citation>
    <scope>NUCLEOTIDE SEQUENCE [LARGE SCALE GENOMIC DNA]</scope>
    <source>
        <strain evidence="5 6">ETA_A1</strain>
    </source>
</reference>
<dbReference type="InterPro" id="IPR022655">
    <property type="entry name" value="DUF1553"/>
</dbReference>
<gene>
    <name evidence="5" type="ORF">ETAA1_10360</name>
</gene>
<evidence type="ECO:0000256" key="1">
    <source>
        <dbReference type="SAM" id="MobiDB-lite"/>
    </source>
</evidence>
<dbReference type="OrthoDB" id="289126at2"/>
<dbReference type="Proteomes" id="UP000319576">
    <property type="component" value="Chromosome"/>
</dbReference>
<feature type="signal peptide" evidence="2">
    <location>
        <begin position="1"/>
        <end position="18"/>
    </location>
</feature>
<organism evidence="5 6">
    <name type="scientific">Urbifossiella limnaea</name>
    <dbReference type="NCBI Taxonomy" id="2528023"/>
    <lineage>
        <taxon>Bacteria</taxon>
        <taxon>Pseudomonadati</taxon>
        <taxon>Planctomycetota</taxon>
        <taxon>Planctomycetia</taxon>
        <taxon>Gemmatales</taxon>
        <taxon>Gemmataceae</taxon>
        <taxon>Urbifossiella</taxon>
    </lineage>
</organism>
<dbReference type="RefSeq" id="WP_145234889.1">
    <property type="nucleotide sequence ID" value="NZ_CP036273.1"/>
</dbReference>
<accession>A0A517XNS0</accession>
<evidence type="ECO:0000259" key="3">
    <source>
        <dbReference type="Pfam" id="PF07583"/>
    </source>
</evidence>
<dbReference type="KEGG" id="uli:ETAA1_10360"/>
<name>A0A517XNS0_9BACT</name>
<feature type="chain" id="PRO_5021732369" description="DUF1553 domain-containing protein" evidence="2">
    <location>
        <begin position="19"/>
        <end position="524"/>
    </location>
</feature>
<keyword evidence="2" id="KW-0732">Signal</keyword>
<evidence type="ECO:0000313" key="6">
    <source>
        <dbReference type="Proteomes" id="UP000319576"/>
    </source>
</evidence>
<dbReference type="EMBL" id="CP036273">
    <property type="protein sequence ID" value="QDU19132.1"/>
    <property type="molecule type" value="Genomic_DNA"/>
</dbReference>
<evidence type="ECO:0000259" key="4">
    <source>
        <dbReference type="Pfam" id="PF07587"/>
    </source>
</evidence>
<protein>
    <recommendedName>
        <fullName evidence="7">DUF1553 domain-containing protein</fullName>
    </recommendedName>
</protein>
<feature type="compositionally biased region" description="Basic and acidic residues" evidence="1">
    <location>
        <begin position="262"/>
        <end position="274"/>
    </location>
</feature>
<feature type="compositionally biased region" description="Basic and acidic residues" evidence="1">
    <location>
        <begin position="237"/>
        <end position="246"/>
    </location>
</feature>
<feature type="region of interest" description="Disordered" evidence="1">
    <location>
        <begin position="229"/>
        <end position="274"/>
    </location>
</feature>
<dbReference type="PANTHER" id="PTHR35889">
    <property type="entry name" value="CYCLOINULO-OLIGOSACCHARIDE FRUCTANOTRANSFERASE-RELATED"/>
    <property type="match status" value="1"/>
</dbReference>
<evidence type="ECO:0008006" key="7">
    <source>
        <dbReference type="Google" id="ProtNLM"/>
    </source>
</evidence>
<feature type="domain" description="DUF1553" evidence="4">
    <location>
        <begin position="282"/>
        <end position="396"/>
    </location>
</feature>
<feature type="domain" description="DUF1549" evidence="3">
    <location>
        <begin position="24"/>
        <end position="203"/>
    </location>
</feature>
<keyword evidence="6" id="KW-1185">Reference proteome</keyword>
<evidence type="ECO:0000256" key="2">
    <source>
        <dbReference type="SAM" id="SignalP"/>
    </source>
</evidence>
<proteinExistence type="predicted"/>
<dbReference type="InterPro" id="IPR011444">
    <property type="entry name" value="DUF1549"/>
</dbReference>
<dbReference type="PANTHER" id="PTHR35889:SF3">
    <property type="entry name" value="F-BOX DOMAIN-CONTAINING PROTEIN"/>
    <property type="match status" value="1"/>
</dbReference>
<evidence type="ECO:0000313" key="5">
    <source>
        <dbReference type="EMBL" id="QDU19132.1"/>
    </source>
</evidence>
<sequence length="524" mass="57812" precursor="true">MPRLLALVALLLAAPAFAADRSTIDAELRAAWATQSVTPAPRSADGEFLRRVFLDLVGTIPTHDEAVAFLADADPKKREKLIDKLLADPRYGPAQATVWDLVLFGRNPGNIDATRKRDGFKAWLAAQFQENAPYTRIVGDLLTGEKAGSELYHVQFRNAPEEAAVQVSRVFLGTQLQCARCHDHPYDRWTQKDFYGMAGFFVRLVVQESGSGANRTFTIGEKASGDVLFSGNAKDQAPGRKGEPVRPRVLGGVDLDEPPAPKTKEPTPKANEKLPRPAFSRKEKFVAWLTAKDNPYLARAAVNRVWAQYMGRGLVHPVDDFHADNEPSHPALLTALTDGFVAHNFDLKWLTREIVNSDGYQLALAGPTKAALPKWFERARVRPLTAEEMLTAMRQATLFDAGRKAGEKAPDVGADYFLRAFGEPTNGLGDFQGGLGEHLFLNNSEHVRRLITRRPGSLADAILKSGEPAERKAERLYMTVLSRRPTPTEAATVAAYLGQPEKAEALVEDVIWVLLNGSEFRFNH</sequence>
<dbReference type="Pfam" id="PF07587">
    <property type="entry name" value="PSD1"/>
    <property type="match status" value="1"/>
</dbReference>
<dbReference type="Pfam" id="PF07583">
    <property type="entry name" value="PSCyt2"/>
    <property type="match status" value="1"/>
</dbReference>